<name>A0ABD5ZJX3_9EURY</name>
<accession>A0ABD5ZJX3</accession>
<dbReference type="GeneID" id="79265498"/>
<protein>
    <submittedName>
        <fullName evidence="1">Uncharacterized protein</fullName>
    </submittedName>
</protein>
<dbReference type="AlphaFoldDB" id="A0ABD5ZJX3"/>
<dbReference type="Proteomes" id="UP001596398">
    <property type="component" value="Unassembled WGS sequence"/>
</dbReference>
<gene>
    <name evidence="1" type="ORF">ACFQJ4_00765</name>
</gene>
<evidence type="ECO:0000313" key="1">
    <source>
        <dbReference type="EMBL" id="MFC7233837.1"/>
    </source>
</evidence>
<proteinExistence type="predicted"/>
<comment type="caution">
    <text evidence="1">The sequence shown here is derived from an EMBL/GenBank/DDBJ whole genome shotgun (WGS) entry which is preliminary data.</text>
</comment>
<keyword evidence="2" id="KW-1185">Reference proteome</keyword>
<dbReference type="EMBL" id="JBHTAP010000001">
    <property type="protein sequence ID" value="MFC7233837.1"/>
    <property type="molecule type" value="Genomic_DNA"/>
</dbReference>
<dbReference type="RefSeq" id="WP_276234833.1">
    <property type="nucleotide sequence ID" value="NZ_CP119802.1"/>
</dbReference>
<evidence type="ECO:0000313" key="2">
    <source>
        <dbReference type="Proteomes" id="UP001596398"/>
    </source>
</evidence>
<reference evidence="1 2" key="1">
    <citation type="journal article" date="2019" name="Int. J. Syst. Evol. Microbiol.">
        <title>The Global Catalogue of Microorganisms (GCM) 10K type strain sequencing project: providing services to taxonomists for standard genome sequencing and annotation.</title>
        <authorList>
            <consortium name="The Broad Institute Genomics Platform"/>
            <consortium name="The Broad Institute Genome Sequencing Center for Infectious Disease"/>
            <person name="Wu L."/>
            <person name="Ma J."/>
        </authorList>
    </citation>
    <scope>NUCLEOTIDE SEQUENCE [LARGE SCALE GENOMIC DNA]</scope>
    <source>
        <strain evidence="1 2">DT85</strain>
    </source>
</reference>
<organism evidence="1 2">
    <name type="scientific">Halosegnis marinus</name>
    <dbReference type="NCBI Taxonomy" id="3034023"/>
    <lineage>
        <taxon>Archaea</taxon>
        <taxon>Methanobacteriati</taxon>
        <taxon>Methanobacteriota</taxon>
        <taxon>Stenosarchaea group</taxon>
        <taxon>Halobacteria</taxon>
        <taxon>Halobacteriales</taxon>
        <taxon>Natronomonadaceae</taxon>
        <taxon>Halosegnis</taxon>
    </lineage>
</organism>
<sequence length="77" mass="8389">MSDETTEPAETVEVSALDAVRGLHEVSCDVPWCEERVGRVVEGTATFTSPEGRRLEATNARLLVCFGHATELREAAE</sequence>